<comment type="caution">
    <text evidence="8">The sequence shown here is derived from an EMBL/GenBank/DDBJ whole genome shotgun (WGS) entry which is preliminary data.</text>
</comment>
<dbReference type="InterPro" id="IPR036249">
    <property type="entry name" value="Thioredoxin-like_sf"/>
</dbReference>
<evidence type="ECO:0000256" key="5">
    <source>
        <dbReference type="PIRSR" id="PIRSR637944-1"/>
    </source>
</evidence>
<dbReference type="CDD" id="cd03013">
    <property type="entry name" value="PRX5_like"/>
    <property type="match status" value="1"/>
</dbReference>
<dbReference type="PANTHER" id="PTHR10430:SF16">
    <property type="entry name" value="PEROXIREDOXIN-5, MITOCHONDRIAL"/>
    <property type="match status" value="1"/>
</dbReference>
<evidence type="ECO:0000256" key="1">
    <source>
        <dbReference type="ARBA" id="ARBA00022559"/>
    </source>
</evidence>
<dbReference type="GO" id="GO:0034599">
    <property type="term" value="P:cellular response to oxidative stress"/>
    <property type="evidence" value="ECO:0007669"/>
    <property type="project" value="InterPro"/>
</dbReference>
<evidence type="ECO:0000256" key="3">
    <source>
        <dbReference type="ARBA" id="ARBA00023002"/>
    </source>
</evidence>
<dbReference type="GO" id="GO:0005737">
    <property type="term" value="C:cytoplasm"/>
    <property type="evidence" value="ECO:0007669"/>
    <property type="project" value="TreeGrafter"/>
</dbReference>
<evidence type="ECO:0000256" key="6">
    <source>
        <dbReference type="RuleBase" id="RU366011"/>
    </source>
</evidence>
<gene>
    <name evidence="8" type="ORF">C8N35_101297</name>
</gene>
<comment type="similarity">
    <text evidence="6">Belongs to the peroxiredoxin family. Prx5 subfamily.</text>
</comment>
<protein>
    <recommendedName>
        <fullName evidence="6">Glutathione-dependent peroxiredoxin</fullName>
        <ecNumber evidence="6">1.11.1.27</ecNumber>
    </recommendedName>
</protein>
<keyword evidence="4 6" id="KW-0676">Redox-active center</keyword>
<dbReference type="RefSeq" id="WP_107987852.1">
    <property type="nucleotide sequence ID" value="NZ_QAYG01000001.1"/>
</dbReference>
<dbReference type="GO" id="GO:0045454">
    <property type="term" value="P:cell redox homeostasis"/>
    <property type="evidence" value="ECO:0007669"/>
    <property type="project" value="TreeGrafter"/>
</dbReference>
<dbReference type="InterPro" id="IPR037944">
    <property type="entry name" value="PRX5-like"/>
</dbReference>
<dbReference type="GO" id="GO:0008379">
    <property type="term" value="F:thioredoxin peroxidase activity"/>
    <property type="evidence" value="ECO:0007669"/>
    <property type="project" value="InterPro"/>
</dbReference>
<dbReference type="Proteomes" id="UP000244081">
    <property type="component" value="Unassembled WGS sequence"/>
</dbReference>
<comment type="catalytic activity">
    <reaction evidence="6">
        <text>a hydroperoxide + 2 glutathione = an alcohol + glutathione disulfide + H2O</text>
        <dbReference type="Rhea" id="RHEA:62632"/>
        <dbReference type="ChEBI" id="CHEBI:15377"/>
        <dbReference type="ChEBI" id="CHEBI:30879"/>
        <dbReference type="ChEBI" id="CHEBI:35924"/>
        <dbReference type="ChEBI" id="CHEBI:57925"/>
        <dbReference type="ChEBI" id="CHEBI:58297"/>
        <dbReference type="EC" id="1.11.1.27"/>
    </reaction>
</comment>
<dbReference type="AlphaFoldDB" id="A0A2T5VET3"/>
<feature type="domain" description="Thioredoxin" evidence="7">
    <location>
        <begin position="3"/>
        <end position="161"/>
    </location>
</feature>
<dbReference type="FunFam" id="3.40.30.10:FF:000020">
    <property type="entry name" value="Peroxiredoxin"/>
    <property type="match status" value="1"/>
</dbReference>
<organism evidence="8 9">
    <name type="scientific">Breoghania corrubedonensis</name>
    <dbReference type="NCBI Taxonomy" id="665038"/>
    <lineage>
        <taxon>Bacteria</taxon>
        <taxon>Pseudomonadati</taxon>
        <taxon>Pseudomonadota</taxon>
        <taxon>Alphaproteobacteria</taxon>
        <taxon>Hyphomicrobiales</taxon>
        <taxon>Stappiaceae</taxon>
        <taxon>Breoghania</taxon>
    </lineage>
</organism>
<dbReference type="Pfam" id="PF08534">
    <property type="entry name" value="Redoxin"/>
    <property type="match status" value="1"/>
</dbReference>
<dbReference type="SUPFAM" id="SSF52833">
    <property type="entry name" value="Thioredoxin-like"/>
    <property type="match status" value="1"/>
</dbReference>
<evidence type="ECO:0000256" key="4">
    <source>
        <dbReference type="ARBA" id="ARBA00023284"/>
    </source>
</evidence>
<evidence type="ECO:0000259" key="7">
    <source>
        <dbReference type="PROSITE" id="PS51352"/>
    </source>
</evidence>
<dbReference type="PANTHER" id="PTHR10430">
    <property type="entry name" value="PEROXIREDOXIN"/>
    <property type="match status" value="1"/>
</dbReference>
<dbReference type="EMBL" id="QAYG01000001">
    <property type="protein sequence ID" value="PTW62257.1"/>
    <property type="molecule type" value="Genomic_DNA"/>
</dbReference>
<proteinExistence type="inferred from homology"/>
<keyword evidence="9" id="KW-1185">Reference proteome</keyword>
<dbReference type="Gene3D" id="3.40.30.10">
    <property type="entry name" value="Glutaredoxin"/>
    <property type="match status" value="1"/>
</dbReference>
<evidence type="ECO:0000256" key="2">
    <source>
        <dbReference type="ARBA" id="ARBA00022862"/>
    </source>
</evidence>
<reference evidence="8 9" key="1">
    <citation type="submission" date="2018-04" db="EMBL/GenBank/DDBJ databases">
        <title>Genomic Encyclopedia of Archaeal and Bacterial Type Strains, Phase II (KMG-II): from individual species to whole genera.</title>
        <authorList>
            <person name="Goeker M."/>
        </authorList>
    </citation>
    <scope>NUCLEOTIDE SEQUENCE [LARGE SCALE GENOMIC DNA]</scope>
    <source>
        <strain evidence="8 9">DSM 23382</strain>
    </source>
</reference>
<dbReference type="OrthoDB" id="9800621at2"/>
<dbReference type="PROSITE" id="PS51352">
    <property type="entry name" value="THIOREDOXIN_2"/>
    <property type="match status" value="1"/>
</dbReference>
<keyword evidence="2 6" id="KW-0049">Antioxidant</keyword>
<evidence type="ECO:0000313" key="9">
    <source>
        <dbReference type="Proteomes" id="UP000244081"/>
    </source>
</evidence>
<dbReference type="InterPro" id="IPR013740">
    <property type="entry name" value="Redoxin"/>
</dbReference>
<comment type="function">
    <text evidence="6">Thiol-specific peroxidase that catalyzes the reduction of hydrogen peroxide and organic hydroperoxides to water and alcohols, respectively. Plays a role in cell protection against oxidative stress by detoxifying peroxides.</text>
</comment>
<name>A0A2T5VET3_9HYPH</name>
<accession>A0A2T5VET3</accession>
<sequence length="161" mass="16465">MAIQIGDRLPDATFKIMTPDGPGETTTSAVFGGKKVVLFAVPGAFTPTCHNNHLPGFLENLDVLKSKGVDTVAVTSVNDVFVMDAWAKATGGDGKIVFLADGSADFAKAIGLELDAAAGGLGIRSQRYSMIVEDGKVTALNVEGSPGQATVSGAAGIINQL</sequence>
<dbReference type="InterPro" id="IPR013766">
    <property type="entry name" value="Thioredoxin_domain"/>
</dbReference>
<dbReference type="GO" id="GO:0042744">
    <property type="term" value="P:hydrogen peroxide catabolic process"/>
    <property type="evidence" value="ECO:0007669"/>
    <property type="project" value="TreeGrafter"/>
</dbReference>
<evidence type="ECO:0000313" key="8">
    <source>
        <dbReference type="EMBL" id="PTW62257.1"/>
    </source>
</evidence>
<dbReference type="EC" id="1.11.1.27" evidence="6"/>
<keyword evidence="3 6" id="KW-0560">Oxidoreductase</keyword>
<keyword evidence="1 6" id="KW-0575">Peroxidase</keyword>
<feature type="active site" description="Cysteine sulfenic acid (-SOH) intermediate" evidence="5">
    <location>
        <position position="49"/>
    </location>
</feature>